<dbReference type="InterPro" id="IPR006380">
    <property type="entry name" value="SPP-like_dom"/>
</dbReference>
<dbReference type="SFLD" id="SFLDG01140">
    <property type="entry name" value="C2.B:_Phosphomannomutase_and_P"/>
    <property type="match status" value="1"/>
</dbReference>
<dbReference type="SFLD" id="SFLDG01141">
    <property type="entry name" value="C2.B.1:_Sucrose_Phosphatase_Li"/>
    <property type="match status" value="1"/>
</dbReference>
<evidence type="ECO:0000256" key="2">
    <source>
        <dbReference type="SAM" id="MobiDB-lite"/>
    </source>
</evidence>
<dbReference type="InterPro" id="IPR051518">
    <property type="entry name" value="Sucrose_Phosphatase"/>
</dbReference>
<reference evidence="4" key="1">
    <citation type="submission" date="2017-08" db="EMBL/GenBank/DDBJ databases">
        <authorList>
            <person name="Polle J.E."/>
            <person name="Barry K."/>
            <person name="Cushman J."/>
            <person name="Schmutz J."/>
            <person name="Tran D."/>
            <person name="Hathwaick L.T."/>
            <person name="Yim W.C."/>
            <person name="Jenkins J."/>
            <person name="Mckie-Krisberg Z.M."/>
            <person name="Prochnik S."/>
            <person name="Lindquist E."/>
            <person name="Dockter R.B."/>
            <person name="Adam C."/>
            <person name="Molina H."/>
            <person name="Bunkerborg J."/>
            <person name="Jin E."/>
            <person name="Buchheim M."/>
            <person name="Magnuson J."/>
        </authorList>
    </citation>
    <scope>NUCLEOTIDE SEQUENCE</scope>
    <source>
        <strain evidence="4">CCAP 19/18</strain>
    </source>
</reference>
<dbReference type="PANTHER" id="PTHR46521:SF4">
    <property type="entry name" value="SUCROSE-PHOSPHATASE 2-RELATED"/>
    <property type="match status" value="1"/>
</dbReference>
<gene>
    <name evidence="4" type="ORF">DUNSADRAFT_3621</name>
</gene>
<dbReference type="InterPro" id="IPR023214">
    <property type="entry name" value="HAD_sf"/>
</dbReference>
<dbReference type="InterPro" id="IPR036412">
    <property type="entry name" value="HAD-like_sf"/>
</dbReference>
<dbReference type="SFLD" id="SFLDS00003">
    <property type="entry name" value="Haloacid_Dehalogenase"/>
    <property type="match status" value="1"/>
</dbReference>
<dbReference type="Pfam" id="PF05116">
    <property type="entry name" value="S6PP"/>
    <property type="match status" value="2"/>
</dbReference>
<evidence type="ECO:0000259" key="3">
    <source>
        <dbReference type="Pfam" id="PF05116"/>
    </source>
</evidence>
<evidence type="ECO:0000313" key="5">
    <source>
        <dbReference type="Proteomes" id="UP000815325"/>
    </source>
</evidence>
<comment type="caution">
    <text evidence="4">The sequence shown here is derived from an EMBL/GenBank/DDBJ whole genome shotgun (WGS) entry which is preliminary data.</text>
</comment>
<dbReference type="PANTHER" id="PTHR46521">
    <property type="entry name" value="SUCROSE-PHOSPHATASE 2-RELATED"/>
    <property type="match status" value="1"/>
</dbReference>
<feature type="domain" description="Sucrose phosphatase-like" evidence="3">
    <location>
        <begin position="4"/>
        <end position="83"/>
    </location>
</feature>
<dbReference type="SUPFAM" id="SSF56784">
    <property type="entry name" value="HAD-like"/>
    <property type="match status" value="1"/>
</dbReference>
<feature type="domain" description="Sucrose phosphatase-like" evidence="3">
    <location>
        <begin position="110"/>
        <end position="299"/>
    </location>
</feature>
<keyword evidence="5" id="KW-1185">Reference proteome</keyword>
<evidence type="ECO:0000256" key="1">
    <source>
        <dbReference type="ARBA" id="ARBA00022801"/>
    </source>
</evidence>
<feature type="region of interest" description="Disordered" evidence="2">
    <location>
        <begin position="394"/>
        <end position="434"/>
    </location>
</feature>
<organism evidence="4 5">
    <name type="scientific">Dunaliella salina</name>
    <name type="common">Green alga</name>
    <name type="synonym">Protococcus salinus</name>
    <dbReference type="NCBI Taxonomy" id="3046"/>
    <lineage>
        <taxon>Eukaryota</taxon>
        <taxon>Viridiplantae</taxon>
        <taxon>Chlorophyta</taxon>
        <taxon>core chlorophytes</taxon>
        <taxon>Chlorophyceae</taxon>
        <taxon>CS clade</taxon>
        <taxon>Chlamydomonadales</taxon>
        <taxon>Dunaliellaceae</taxon>
        <taxon>Dunaliella</taxon>
    </lineage>
</organism>
<evidence type="ECO:0000313" key="4">
    <source>
        <dbReference type="EMBL" id="KAF5837960.1"/>
    </source>
</evidence>
<dbReference type="Proteomes" id="UP000815325">
    <property type="component" value="Unassembled WGS sequence"/>
</dbReference>
<dbReference type="Gene3D" id="3.90.1070.10">
    <property type="match status" value="1"/>
</dbReference>
<protein>
    <submittedName>
        <fullName evidence="4">Sucrose-6F-phosphate phosphohydrolase-domain-containing protein</fullName>
    </submittedName>
</protein>
<dbReference type="Gene3D" id="3.40.50.1000">
    <property type="entry name" value="HAD superfamily/HAD-like"/>
    <property type="match status" value="1"/>
</dbReference>
<feature type="compositionally biased region" description="Low complexity" evidence="2">
    <location>
        <begin position="399"/>
        <end position="415"/>
    </location>
</feature>
<keyword evidence="1" id="KW-0378">Hydrolase</keyword>
<name>A0ABQ7GTM7_DUNSA</name>
<proteinExistence type="predicted"/>
<dbReference type="EMBL" id="MU069596">
    <property type="protein sequence ID" value="KAF5837960.1"/>
    <property type="molecule type" value="Genomic_DNA"/>
</dbReference>
<sequence length="556" mass="59043">MRTLLLASDLDHTMVQNEDPTHKRLLAFDHSWLANGAASSGQKLLVFSTGRSPELFKKLWHEAPLITPDVLICSVGSEIFYNTASPVLRTLLAASPQQQQAAPTPAPFGIPQGPEFQPDGSWEAFLDVGWDRSKAQALVAEHFPLLTPQAASEQRSHKVSYGLDPNALPGGKAEAAQLMERLQKVLKEENGINAKVIYSGGRDVDVLSEAAGKGRGLSFLLQRLKESGFEPSNVQVNGDSGNDIELFEVPGVKGCVVSNAHPELRAFAEAQVAKGDAAHICQATEPCAGGILQAMQHFGLLQLPQPASSPAGALQTAALQNTNVPSDGHNAQAASQQALQWQLLSGEVGAREFAWRLGTPLAQVLREGITTSSDLVNHTALRLVVANDCSAVLQPPAPSDSQHSPPPASSASAGGDAAGKGTSATESPQEVKEDLEPVPVVEAAEHSDFSHAWIDELSCVQVAQGASSSADAAEVQQEALASSGGNTSRLGTWKLRFKVYCLDRPVGTRDRTVHEVEAVVQQQAQPVPNGFLAKSIHVAGPYDLQQVLPRINAKMH</sequence>
<accession>A0ABQ7GTM7</accession>